<proteinExistence type="predicted"/>
<sequence>MFCQQLSSVQKYPILPEENHVNQKKRQDVEKILKFVMLSENARIIYQYTLSDNLEGDLDNNIVVYGEEEPFVRTVQH</sequence>
<comment type="caution">
    <text evidence="1">The sequence shown here is derived from an EMBL/GenBank/DDBJ whole genome shotgun (WGS) entry which is preliminary data.</text>
</comment>
<organism evidence="1 2">
    <name type="scientific">Dryococelus australis</name>
    <dbReference type="NCBI Taxonomy" id="614101"/>
    <lineage>
        <taxon>Eukaryota</taxon>
        <taxon>Metazoa</taxon>
        <taxon>Ecdysozoa</taxon>
        <taxon>Arthropoda</taxon>
        <taxon>Hexapoda</taxon>
        <taxon>Insecta</taxon>
        <taxon>Pterygota</taxon>
        <taxon>Neoptera</taxon>
        <taxon>Polyneoptera</taxon>
        <taxon>Phasmatodea</taxon>
        <taxon>Verophasmatodea</taxon>
        <taxon>Anareolatae</taxon>
        <taxon>Phasmatidae</taxon>
        <taxon>Eurycanthinae</taxon>
        <taxon>Dryococelus</taxon>
    </lineage>
</organism>
<reference evidence="1 2" key="1">
    <citation type="submission" date="2023-02" db="EMBL/GenBank/DDBJ databases">
        <title>LHISI_Scaffold_Assembly.</title>
        <authorList>
            <person name="Stuart O.P."/>
            <person name="Cleave R."/>
            <person name="Magrath M.J.L."/>
            <person name="Mikheyev A.S."/>
        </authorList>
    </citation>
    <scope>NUCLEOTIDE SEQUENCE [LARGE SCALE GENOMIC DNA]</scope>
    <source>
        <strain evidence="1">Daus_M_001</strain>
        <tissue evidence="1">Leg muscle</tissue>
    </source>
</reference>
<dbReference type="Proteomes" id="UP001159363">
    <property type="component" value="Chromosome 10"/>
</dbReference>
<keyword evidence="2" id="KW-1185">Reference proteome</keyword>
<protein>
    <submittedName>
        <fullName evidence="1">Uncharacterized protein</fullName>
    </submittedName>
</protein>
<evidence type="ECO:0000313" key="2">
    <source>
        <dbReference type="Proteomes" id="UP001159363"/>
    </source>
</evidence>
<dbReference type="EMBL" id="JARBHB010000011">
    <property type="protein sequence ID" value="KAJ8872871.1"/>
    <property type="molecule type" value="Genomic_DNA"/>
</dbReference>
<evidence type="ECO:0000313" key="1">
    <source>
        <dbReference type="EMBL" id="KAJ8872871.1"/>
    </source>
</evidence>
<feature type="non-terminal residue" evidence="1">
    <location>
        <position position="77"/>
    </location>
</feature>
<name>A0ABQ9GLG8_9NEOP</name>
<gene>
    <name evidence="1" type="ORF">PR048_026487</name>
</gene>
<accession>A0ABQ9GLG8</accession>